<proteinExistence type="predicted"/>
<organism evidence="2 3">
    <name type="scientific">Branchiostoma lanceolatum</name>
    <name type="common">Common lancelet</name>
    <name type="synonym">Amphioxus lanceolatum</name>
    <dbReference type="NCBI Taxonomy" id="7740"/>
    <lineage>
        <taxon>Eukaryota</taxon>
        <taxon>Metazoa</taxon>
        <taxon>Chordata</taxon>
        <taxon>Cephalochordata</taxon>
        <taxon>Leptocardii</taxon>
        <taxon>Amphioxiformes</taxon>
        <taxon>Branchiostomatidae</taxon>
        <taxon>Branchiostoma</taxon>
    </lineage>
</organism>
<gene>
    <name evidence="2" type="primary">Hypp1599</name>
    <name evidence="2" type="ORF">BLAG_LOCUS14661</name>
</gene>
<dbReference type="EMBL" id="OV696688">
    <property type="protein sequence ID" value="CAH1256145.1"/>
    <property type="molecule type" value="Genomic_DNA"/>
</dbReference>
<dbReference type="Proteomes" id="UP000838412">
    <property type="component" value="Chromosome 3"/>
</dbReference>
<evidence type="ECO:0000256" key="1">
    <source>
        <dbReference type="SAM" id="MobiDB-lite"/>
    </source>
</evidence>
<protein>
    <submittedName>
        <fullName evidence="2">Hypp1599 protein</fullName>
    </submittedName>
</protein>
<dbReference type="AlphaFoldDB" id="A0A8J9ZJC5"/>
<accession>A0A8J9ZJC5</accession>
<evidence type="ECO:0000313" key="3">
    <source>
        <dbReference type="Proteomes" id="UP000838412"/>
    </source>
</evidence>
<evidence type="ECO:0000313" key="2">
    <source>
        <dbReference type="EMBL" id="CAH1256145.1"/>
    </source>
</evidence>
<feature type="region of interest" description="Disordered" evidence="1">
    <location>
        <begin position="65"/>
        <end position="90"/>
    </location>
</feature>
<reference evidence="2" key="1">
    <citation type="submission" date="2022-01" db="EMBL/GenBank/DDBJ databases">
        <authorList>
            <person name="Braso-Vives M."/>
        </authorList>
    </citation>
    <scope>NUCLEOTIDE SEQUENCE</scope>
</reference>
<name>A0A8J9ZJC5_BRALA</name>
<keyword evidence="3" id="KW-1185">Reference proteome</keyword>
<sequence>MGTVHAKVPRVASSAQRAELFITGQRDELISCLRGQQARIRGEGGRGRGQRDELISCLRGQQARIRGGGEKGRGLGEGVKGGEGLREGRG</sequence>